<feature type="region of interest" description="Disordered" evidence="1">
    <location>
        <begin position="399"/>
        <end position="425"/>
    </location>
</feature>
<reference evidence="3" key="1">
    <citation type="submission" date="2021-02" db="EMBL/GenBank/DDBJ databases">
        <title>First Annotated Genome of the Yellow-green Alga Tribonema minus.</title>
        <authorList>
            <person name="Mahan K.M."/>
        </authorList>
    </citation>
    <scope>NUCLEOTIDE SEQUENCE</scope>
    <source>
        <strain evidence="3">UTEX B ZZ1240</strain>
    </source>
</reference>
<name>A0A835YMC2_9STRA</name>
<sequence>MLPPRRCCLALPGVLRHLQRGAPKMAFYLAFVTALVVTMFDVAAPATGFGVPESDRGDEPQGESDDDHDRVRRKATSDPGGDPRCKMCEGNSFSSGGVWARCMPCPEGFAAAEKHDSCPDCAAGYGGALCTKCYAGYSSPGGDPSKAYCERCPDGHFSAQAASERCAFCKDGTVSSLTRTSCVCLPGFGYDGKDMDSCTACTGNTYSKGGALEACLSCGSGRFIANADKTACSGMFNLLSNMPHKTTNSVALTESEAYGASRLPDEAVMKITHHFTPPTSFDAALQELVEFQQQPKANISNYMVRARRHVQTVKMLYWQAVAQARDHHGSYPDLVECVAITLLERGLAGFFKQQYRLSNVPRFDLEEMRTVLESVERTAELRKCETRAAAAAVIPTRFSNGAGRHSNRSSSGPDTGGGEAALAEPAEPGHWHCRFEEVLEWCRAEHAAADADEPIACYNCKKAAQHLWLECPQPYND</sequence>
<dbReference type="PANTHER" id="PTHR46967">
    <property type="entry name" value="INSULIN-LIKE GROWTH FACTOR BINDING PROTEIN,N-TERMINAL"/>
    <property type="match status" value="1"/>
</dbReference>
<comment type="caution">
    <text evidence="3">The sequence shown here is derived from an EMBL/GenBank/DDBJ whole genome shotgun (WGS) entry which is preliminary data.</text>
</comment>
<dbReference type="PANTHER" id="PTHR46967:SF2">
    <property type="entry name" value="SUSHI, VON WILLEBRAND FACTOR TYPE A, EGF AND PENTRAXIN DOMAIN-CONTAINING PROTEIN 1-LIKE"/>
    <property type="match status" value="1"/>
</dbReference>
<keyword evidence="2" id="KW-0472">Membrane</keyword>
<keyword evidence="2" id="KW-1133">Transmembrane helix</keyword>
<dbReference type="OrthoDB" id="439917at2759"/>
<feature type="region of interest" description="Disordered" evidence="1">
    <location>
        <begin position="48"/>
        <end position="81"/>
    </location>
</feature>
<proteinExistence type="predicted"/>
<evidence type="ECO:0000313" key="4">
    <source>
        <dbReference type="Proteomes" id="UP000664859"/>
    </source>
</evidence>
<evidence type="ECO:0008006" key="5">
    <source>
        <dbReference type="Google" id="ProtNLM"/>
    </source>
</evidence>
<protein>
    <recommendedName>
        <fullName evidence="5">Tyrosine-protein kinase ephrin type A/B receptor-like domain-containing protein</fullName>
    </recommendedName>
</protein>
<dbReference type="SUPFAM" id="SSF57184">
    <property type="entry name" value="Growth factor receptor domain"/>
    <property type="match status" value="1"/>
</dbReference>
<evidence type="ECO:0000256" key="1">
    <source>
        <dbReference type="SAM" id="MobiDB-lite"/>
    </source>
</evidence>
<dbReference type="InterPro" id="IPR009030">
    <property type="entry name" value="Growth_fac_rcpt_cys_sf"/>
</dbReference>
<organism evidence="3 4">
    <name type="scientific">Tribonema minus</name>
    <dbReference type="NCBI Taxonomy" id="303371"/>
    <lineage>
        <taxon>Eukaryota</taxon>
        <taxon>Sar</taxon>
        <taxon>Stramenopiles</taxon>
        <taxon>Ochrophyta</taxon>
        <taxon>PX clade</taxon>
        <taxon>Xanthophyceae</taxon>
        <taxon>Tribonematales</taxon>
        <taxon>Tribonemataceae</taxon>
        <taxon>Tribonema</taxon>
    </lineage>
</organism>
<keyword evidence="4" id="KW-1185">Reference proteome</keyword>
<evidence type="ECO:0000256" key="2">
    <source>
        <dbReference type="SAM" id="Phobius"/>
    </source>
</evidence>
<gene>
    <name evidence="3" type="ORF">JKP88DRAFT_261411</name>
</gene>
<dbReference type="Proteomes" id="UP000664859">
    <property type="component" value="Unassembled WGS sequence"/>
</dbReference>
<dbReference type="SMART" id="SM01411">
    <property type="entry name" value="Ephrin_rec_like"/>
    <property type="match status" value="3"/>
</dbReference>
<dbReference type="EMBL" id="JAFCMP010000525">
    <property type="protein sequence ID" value="KAG5177381.1"/>
    <property type="molecule type" value="Genomic_DNA"/>
</dbReference>
<keyword evidence="2" id="KW-0812">Transmembrane</keyword>
<evidence type="ECO:0000313" key="3">
    <source>
        <dbReference type="EMBL" id="KAG5177381.1"/>
    </source>
</evidence>
<dbReference type="AlphaFoldDB" id="A0A835YMC2"/>
<dbReference type="Gene3D" id="2.10.50.10">
    <property type="entry name" value="Tumor Necrosis Factor Receptor, subunit A, domain 2"/>
    <property type="match status" value="1"/>
</dbReference>
<accession>A0A835YMC2</accession>
<feature type="transmembrane region" description="Helical" evidence="2">
    <location>
        <begin position="25"/>
        <end position="44"/>
    </location>
</feature>